<proteinExistence type="predicted"/>
<evidence type="ECO:0008006" key="3">
    <source>
        <dbReference type="Google" id="ProtNLM"/>
    </source>
</evidence>
<dbReference type="GeneID" id="81472143"/>
<dbReference type="EMBL" id="CP060731">
    <property type="protein sequence ID" value="QNN77084.1"/>
    <property type="molecule type" value="Genomic_DNA"/>
</dbReference>
<dbReference type="RefSeq" id="WP_187572765.1">
    <property type="nucleotide sequence ID" value="NZ_CP060731.1"/>
</dbReference>
<gene>
    <name evidence="1" type="ORF">IAE60_14250</name>
</gene>
<evidence type="ECO:0000313" key="1">
    <source>
        <dbReference type="EMBL" id="QNN77084.1"/>
    </source>
</evidence>
<sequence>MSAAPALDDLFAQLDAMRHALHAGDLEDVERLLNRHDHDVRAFLHADDGRAAGCDDLASLLRAQLELQKTMQDAREQARIRMHASQRADRAARAYLSVVEG</sequence>
<name>A0A7G9TAF9_PSEMX</name>
<protein>
    <recommendedName>
        <fullName evidence="3">Flagellar protein FliT</fullName>
    </recommendedName>
</protein>
<dbReference type="AlphaFoldDB" id="A0A7G9TAF9"/>
<organism evidence="1 2">
    <name type="scientific">Pseudoxanthomonas mexicana</name>
    <dbReference type="NCBI Taxonomy" id="128785"/>
    <lineage>
        <taxon>Bacteria</taxon>
        <taxon>Pseudomonadati</taxon>
        <taxon>Pseudomonadota</taxon>
        <taxon>Gammaproteobacteria</taxon>
        <taxon>Lysobacterales</taxon>
        <taxon>Lysobacteraceae</taxon>
        <taxon>Pseudoxanthomonas</taxon>
    </lineage>
</organism>
<reference evidence="1 2" key="1">
    <citation type="submission" date="2020-08" db="EMBL/GenBank/DDBJ databases">
        <title>Streptomycin Non-resistant strain, P. mexicana.</title>
        <authorList>
            <person name="Ganesh-Kumar S."/>
            <person name="Zhe T."/>
            <person name="Yu Z."/>
            <person name="Min Y."/>
        </authorList>
    </citation>
    <scope>NUCLEOTIDE SEQUENCE [LARGE SCALE GENOMIC DNA]</scope>
    <source>
        <strain evidence="1 2">GTZY2</strain>
    </source>
</reference>
<evidence type="ECO:0000313" key="2">
    <source>
        <dbReference type="Proteomes" id="UP000515838"/>
    </source>
</evidence>
<accession>A0A7G9TAF9</accession>
<dbReference type="Proteomes" id="UP000515838">
    <property type="component" value="Chromosome"/>
</dbReference>